<dbReference type="InterPro" id="IPR041728">
    <property type="entry name" value="GPAT/DHAPAT_LPLAT"/>
</dbReference>
<dbReference type="EMBL" id="AMRG01000013">
    <property type="protein sequence ID" value="EKE81504.1"/>
    <property type="molecule type" value="Genomic_DNA"/>
</dbReference>
<dbReference type="PIRSF" id="PIRSF500064">
    <property type="entry name" value="GPAT"/>
    <property type="match status" value="1"/>
</dbReference>
<dbReference type="InterPro" id="IPR022284">
    <property type="entry name" value="GPAT/DHAPAT"/>
</dbReference>
<dbReference type="InterPro" id="IPR045520">
    <property type="entry name" value="GPAT/DHAPAT_C"/>
</dbReference>
<keyword evidence="15" id="KW-0443">Lipid metabolism</keyword>
<dbReference type="HAMAP" id="MF_00393">
    <property type="entry name" value="Glyc3P_acyltrans"/>
    <property type="match status" value="1"/>
</dbReference>
<evidence type="ECO:0000256" key="2">
    <source>
        <dbReference type="ARBA" id="ARBA00004765"/>
    </source>
</evidence>
<dbReference type="PATRIC" id="fig|740709.3.peg.2126"/>
<evidence type="ECO:0000259" key="16">
    <source>
        <dbReference type="SMART" id="SM00563"/>
    </source>
</evidence>
<dbReference type="eggNOG" id="COG2937">
    <property type="taxonomic scope" value="Bacteria"/>
</dbReference>
<dbReference type="RefSeq" id="WP_008489427.1">
    <property type="nucleotide sequence ID" value="NZ_AMRG01000013.1"/>
</dbReference>
<keyword evidence="18" id="KW-1185">Reference proteome</keyword>
<comment type="domain">
    <text evidence="15">The HXXXXD motif is essential for acyltransferase activity and may constitute the binding site for the phosphate moiety of the glycerol-3-phosphate.</text>
</comment>
<comment type="pathway">
    <text evidence="3">Lipid metabolism.</text>
</comment>
<evidence type="ECO:0000256" key="3">
    <source>
        <dbReference type="ARBA" id="ARBA00005189"/>
    </source>
</evidence>
<dbReference type="GO" id="GO:0016024">
    <property type="term" value="P:CDP-diacylglycerol biosynthetic process"/>
    <property type="evidence" value="ECO:0007669"/>
    <property type="project" value="UniProtKB-UniRule"/>
</dbReference>
<dbReference type="SMART" id="SM00563">
    <property type="entry name" value="PlsC"/>
    <property type="match status" value="1"/>
</dbReference>
<dbReference type="AlphaFoldDB" id="K2KFR2"/>
<keyword evidence="13 15" id="KW-0012">Acyltransferase</keyword>
<reference evidence="17 18" key="1">
    <citation type="journal article" date="2012" name="J. Bacteriol.">
        <title>Genome Sequence of Idiomarina xiamenensis Type Strain 10-D-4.</title>
        <authorList>
            <person name="Lai Q."/>
            <person name="Wang L."/>
            <person name="Wang W."/>
            <person name="Shao Z."/>
        </authorList>
    </citation>
    <scope>NUCLEOTIDE SEQUENCE [LARGE SCALE GENOMIC DNA]</scope>
    <source>
        <strain evidence="17 18">10-D-4</strain>
    </source>
</reference>
<comment type="catalytic activity">
    <reaction evidence="14 15">
        <text>sn-glycerol 3-phosphate + an acyl-CoA = a 1-acyl-sn-glycero-3-phosphate + CoA</text>
        <dbReference type="Rhea" id="RHEA:15325"/>
        <dbReference type="ChEBI" id="CHEBI:57287"/>
        <dbReference type="ChEBI" id="CHEBI:57597"/>
        <dbReference type="ChEBI" id="CHEBI:57970"/>
        <dbReference type="ChEBI" id="CHEBI:58342"/>
        <dbReference type="EC" id="2.3.1.15"/>
    </reaction>
</comment>
<gene>
    <name evidence="15" type="primary">plsB</name>
    <name evidence="17" type="ORF">A10D4_10516</name>
</gene>
<keyword evidence="10 15" id="KW-0472">Membrane</keyword>
<keyword evidence="8 15" id="KW-0444">Lipid biosynthesis</keyword>
<feature type="domain" description="Phospholipid/glycerol acyltransferase" evidence="16">
    <location>
        <begin position="298"/>
        <end position="425"/>
    </location>
</feature>
<evidence type="ECO:0000256" key="6">
    <source>
        <dbReference type="ARBA" id="ARBA00013432"/>
    </source>
</evidence>
<dbReference type="SUPFAM" id="SSF69593">
    <property type="entry name" value="Glycerol-3-phosphate (1)-acyltransferase"/>
    <property type="match status" value="1"/>
</dbReference>
<dbReference type="STRING" id="740709.A10D4_10516"/>
<dbReference type="GO" id="GO:0004366">
    <property type="term" value="F:glycerol-3-phosphate O-acyltransferase activity"/>
    <property type="evidence" value="ECO:0007669"/>
    <property type="project" value="UniProtKB-UniRule"/>
</dbReference>
<protein>
    <recommendedName>
        <fullName evidence="6 15">Glycerol-3-phosphate acyltransferase</fullName>
        <shortName evidence="15">GPAT</shortName>
        <ecNumber evidence="5 15">2.3.1.15</ecNumber>
    </recommendedName>
</protein>
<keyword evidence="12 15" id="KW-1208">Phospholipid metabolism</keyword>
<dbReference type="Proteomes" id="UP000014115">
    <property type="component" value="Unassembled WGS sequence"/>
</dbReference>
<evidence type="ECO:0000256" key="14">
    <source>
        <dbReference type="ARBA" id="ARBA00048427"/>
    </source>
</evidence>
<accession>K2KFR2</accession>
<evidence type="ECO:0000256" key="7">
    <source>
        <dbReference type="ARBA" id="ARBA00022475"/>
    </source>
</evidence>
<evidence type="ECO:0000256" key="1">
    <source>
        <dbReference type="ARBA" id="ARBA00004413"/>
    </source>
</evidence>
<dbReference type="Pfam" id="PF01553">
    <property type="entry name" value="Acyltransferase"/>
    <property type="match status" value="1"/>
</dbReference>
<dbReference type="PANTHER" id="PTHR12563">
    <property type="entry name" value="GLYCEROL-3-PHOSPHATE ACYLTRANSFERASE"/>
    <property type="match status" value="1"/>
</dbReference>
<name>K2KFR2_9GAMM</name>
<dbReference type="GO" id="GO:0005886">
    <property type="term" value="C:plasma membrane"/>
    <property type="evidence" value="ECO:0007669"/>
    <property type="project" value="UniProtKB-SubCell"/>
</dbReference>
<dbReference type="UniPathway" id="UPA00557">
    <property type="reaction ID" value="UER00612"/>
</dbReference>
<proteinExistence type="inferred from homology"/>
<dbReference type="PIRSF" id="PIRSF000437">
    <property type="entry name" value="GPAT_DHAPAT"/>
    <property type="match status" value="1"/>
</dbReference>
<comment type="caution">
    <text evidence="17">The sequence shown here is derived from an EMBL/GenBank/DDBJ whole genome shotgun (WGS) entry which is preliminary data.</text>
</comment>
<evidence type="ECO:0000313" key="17">
    <source>
        <dbReference type="EMBL" id="EKE81504.1"/>
    </source>
</evidence>
<evidence type="ECO:0000256" key="4">
    <source>
        <dbReference type="ARBA" id="ARBA00007937"/>
    </source>
</evidence>
<dbReference type="NCBIfam" id="TIGR03703">
    <property type="entry name" value="plsB"/>
    <property type="match status" value="1"/>
</dbReference>
<dbReference type="InterPro" id="IPR002123">
    <property type="entry name" value="Plipid/glycerol_acylTrfase"/>
</dbReference>
<dbReference type="EC" id="2.3.1.15" evidence="5 15"/>
<evidence type="ECO:0000256" key="9">
    <source>
        <dbReference type="ARBA" id="ARBA00022679"/>
    </source>
</evidence>
<evidence type="ECO:0000256" key="13">
    <source>
        <dbReference type="ARBA" id="ARBA00023315"/>
    </source>
</evidence>
<evidence type="ECO:0000256" key="11">
    <source>
        <dbReference type="ARBA" id="ARBA00023209"/>
    </source>
</evidence>
<evidence type="ECO:0000256" key="5">
    <source>
        <dbReference type="ARBA" id="ARBA00013113"/>
    </source>
</evidence>
<sequence>MSQSGWFYRIIRHPIRWLTRFETIVDNADEQALSELRQAQVVYVMRSTSNADLSIVQRAAKRLQLPDPTQPLLIGGKKHDRVMFVEEATVDGSQRAIRAFEQLLQAHKNDTELDVRVVPIGVFWGRTAGQKGRAGNAMVGDLDNPGHWRKFWLIMLSGRQVLVRLSRTVSLQSMARQHGSDHSLAQKLARVARVHFARLRYAVAGPKLDDRNAVMSSLLDTPAMQAAIADEARVKKITPAAARERAHSYLDEIAANYSETLIRVLDRFMTWMWSRIYNGIEVKGGDRIRELAQRGHEVVYMPCHRSHMDYLLLSYVIYKEGLVPPHIAAGVNLNFFPVGSLFRRGGAFFIRRSFRGNKLYSTLFREYLCWLFQQGYPVEFFTEGGRSRTGRLLAPKTGMVAMTVQGMLRGQQRPVTIVPVYLGYEHVMEVGTYLKELKGKSKEKESMFQVLGSIRKLRNFGYGYVTFGKPINLGQYLDQAQPDWRDDVTLGAQEPTRPRWLTPTVNRLAESIMRNINDAAAANAMNLTATALLSADHHALTEDELVAQLDVYLGVLREVPYSMDCHVPDNDGRGLWQQLSKLDKFNVSEDSMGKVIRLDNPNAIAMTYYRNNIVHLLVVPGMLASYALAKGRFSEAEAVDLLQRIYPMLQAELFLSHEADGLHLWLAALCEEFARQQLLQGNSQQWQVPARDSKRYFQLELLARSASETLQRYAIVLELLQQSKPLSRNELEQHSTTLAERLSAMHGINAPEFFDKKVMSTFIASLKQELLIELDEEGGMQPSAGVAKLSDDIDKLIDPAVLQTIRQSVKSLLAQ</sequence>
<evidence type="ECO:0000313" key="18">
    <source>
        <dbReference type="Proteomes" id="UP000014115"/>
    </source>
</evidence>
<keyword evidence="7 15" id="KW-1003">Cell membrane</keyword>
<feature type="short sequence motif" description="HXXXXD motif" evidence="15">
    <location>
        <begin position="303"/>
        <end position="308"/>
    </location>
</feature>
<dbReference type="CDD" id="cd07993">
    <property type="entry name" value="LPLAT_DHAPAT-like"/>
    <property type="match status" value="1"/>
</dbReference>
<keyword evidence="9 15" id="KW-0808">Transferase</keyword>
<dbReference type="OrthoDB" id="335193at2"/>
<comment type="pathway">
    <text evidence="2 15">Phospholipid metabolism; CDP-diacylglycerol biosynthesis; CDP-diacylglycerol from sn-glycerol 3-phosphate: step 1/3.</text>
</comment>
<organism evidence="17 18">
    <name type="scientific">Idiomarina xiamenensis 10-D-4</name>
    <dbReference type="NCBI Taxonomy" id="740709"/>
    <lineage>
        <taxon>Bacteria</taxon>
        <taxon>Pseudomonadati</taxon>
        <taxon>Pseudomonadota</taxon>
        <taxon>Gammaproteobacteria</taxon>
        <taxon>Alteromonadales</taxon>
        <taxon>Idiomarinaceae</taxon>
        <taxon>Idiomarina</taxon>
    </lineage>
</organism>
<evidence type="ECO:0000256" key="15">
    <source>
        <dbReference type="HAMAP-Rule" id="MF_00393"/>
    </source>
</evidence>
<evidence type="ECO:0000256" key="12">
    <source>
        <dbReference type="ARBA" id="ARBA00023264"/>
    </source>
</evidence>
<dbReference type="PANTHER" id="PTHR12563:SF17">
    <property type="entry name" value="DIHYDROXYACETONE PHOSPHATE ACYLTRANSFERASE"/>
    <property type="match status" value="1"/>
</dbReference>
<dbReference type="GO" id="GO:0006631">
    <property type="term" value="P:fatty acid metabolic process"/>
    <property type="evidence" value="ECO:0007669"/>
    <property type="project" value="TreeGrafter"/>
</dbReference>
<keyword evidence="11 15" id="KW-0594">Phospholipid biosynthesis</keyword>
<dbReference type="InterPro" id="IPR028354">
    <property type="entry name" value="GPAT_PlsB"/>
</dbReference>
<evidence type="ECO:0000256" key="10">
    <source>
        <dbReference type="ARBA" id="ARBA00023136"/>
    </source>
</evidence>
<evidence type="ECO:0000256" key="8">
    <source>
        <dbReference type="ARBA" id="ARBA00022516"/>
    </source>
</evidence>
<comment type="subcellular location">
    <subcellularLocation>
        <location evidence="1 15">Cell membrane</location>
        <topology evidence="1 15">Peripheral membrane protein</topology>
        <orientation evidence="1 15">Cytoplasmic side</orientation>
    </subcellularLocation>
</comment>
<comment type="similarity">
    <text evidence="4 15">Belongs to the GPAT/DAPAT family.</text>
</comment>
<dbReference type="Pfam" id="PF19277">
    <property type="entry name" value="GPAT_C"/>
    <property type="match status" value="1"/>
</dbReference>
<dbReference type="NCBIfam" id="NF003441">
    <property type="entry name" value="PRK04974.1"/>
    <property type="match status" value="1"/>
</dbReference>